<feature type="region of interest" description="Disordered" evidence="1">
    <location>
        <begin position="149"/>
        <end position="170"/>
    </location>
</feature>
<feature type="compositionally biased region" description="Polar residues" evidence="1">
    <location>
        <begin position="213"/>
        <end position="236"/>
    </location>
</feature>
<evidence type="ECO:0000256" key="1">
    <source>
        <dbReference type="SAM" id="MobiDB-lite"/>
    </source>
</evidence>
<accession>J0CZN9</accession>
<organism evidence="2 3">
    <name type="scientific">Auricularia subglabra (strain TFB-10046 / SS5)</name>
    <name type="common">White-rot fungus</name>
    <name type="synonym">Auricularia delicata (strain TFB10046)</name>
    <dbReference type="NCBI Taxonomy" id="717982"/>
    <lineage>
        <taxon>Eukaryota</taxon>
        <taxon>Fungi</taxon>
        <taxon>Dikarya</taxon>
        <taxon>Basidiomycota</taxon>
        <taxon>Agaricomycotina</taxon>
        <taxon>Agaricomycetes</taxon>
        <taxon>Auriculariales</taxon>
        <taxon>Auriculariaceae</taxon>
        <taxon>Auricularia</taxon>
    </lineage>
</organism>
<sequence length="503" mass="54014">MNTNAQPSTNVTNDYWGELVAQMEETKSGQELERYLTLEQGKIEMAAELLAPPYADDAGMGGLLDEDPYESLTTLTAGPWMDSMATHSSNGCATWRMGDGNHDGEVGMELNTSASWAGSASLDNMADTIPAVNTRNNNDESVPWSMATQVPAAGPSQAEDAAAEASLPEVSTSRLDVVQRKLTEHQLRVPSPRGDGSSQIPERSEKPQVEADVQQTNEAGEQASETENNPVTWANDSTDDQPGDTDTDVPMADDCGSPSWVSAGTLDDTTLVGDDSSTPGPSTLGRPEGPGSTATAQATFEVVEAMSWTDKIAEFRRLAAMDDASLVAMKAYGNSTPVLQRATRMQLFQLALNAGWTKQVEKPTERGELKAHHLEALRAEVEADAHELEARMLPGTPAGDALPIIKAIRGLLTAWYHAHIAEVHEDDLWIFGKQAARPGNEELAKLREAAAASQQQDAGDARNPSQAKTTTKATTKGKGKARPQAQAKSRSTRNHPYQRPDRA</sequence>
<dbReference type="InParanoid" id="J0CZN9"/>
<dbReference type="EMBL" id="JH687845">
    <property type="protein sequence ID" value="EJD37197.1"/>
    <property type="molecule type" value="Genomic_DNA"/>
</dbReference>
<feature type="compositionally biased region" description="Low complexity" evidence="1">
    <location>
        <begin position="264"/>
        <end position="278"/>
    </location>
</feature>
<feature type="compositionally biased region" description="Low complexity" evidence="1">
    <location>
        <begin position="449"/>
        <end position="458"/>
    </location>
</feature>
<protein>
    <submittedName>
        <fullName evidence="2">Uncharacterized protein</fullName>
    </submittedName>
</protein>
<evidence type="ECO:0000313" key="3">
    <source>
        <dbReference type="Proteomes" id="UP000006514"/>
    </source>
</evidence>
<feature type="compositionally biased region" description="Acidic residues" evidence="1">
    <location>
        <begin position="237"/>
        <end position="247"/>
    </location>
</feature>
<dbReference type="AlphaFoldDB" id="J0CZN9"/>
<feature type="region of interest" description="Disordered" evidence="1">
    <location>
        <begin position="182"/>
        <end position="293"/>
    </location>
</feature>
<reference evidence="3" key="1">
    <citation type="journal article" date="2012" name="Science">
        <title>The Paleozoic origin of enzymatic lignin decomposition reconstructed from 31 fungal genomes.</title>
        <authorList>
            <person name="Floudas D."/>
            <person name="Binder M."/>
            <person name="Riley R."/>
            <person name="Barry K."/>
            <person name="Blanchette R.A."/>
            <person name="Henrissat B."/>
            <person name="Martinez A.T."/>
            <person name="Otillar R."/>
            <person name="Spatafora J.W."/>
            <person name="Yadav J.S."/>
            <person name="Aerts A."/>
            <person name="Benoit I."/>
            <person name="Boyd A."/>
            <person name="Carlson A."/>
            <person name="Copeland A."/>
            <person name="Coutinho P.M."/>
            <person name="de Vries R.P."/>
            <person name="Ferreira P."/>
            <person name="Findley K."/>
            <person name="Foster B."/>
            <person name="Gaskell J."/>
            <person name="Glotzer D."/>
            <person name="Gorecki P."/>
            <person name="Heitman J."/>
            <person name="Hesse C."/>
            <person name="Hori C."/>
            <person name="Igarashi K."/>
            <person name="Jurgens J.A."/>
            <person name="Kallen N."/>
            <person name="Kersten P."/>
            <person name="Kohler A."/>
            <person name="Kuees U."/>
            <person name="Kumar T.K.A."/>
            <person name="Kuo A."/>
            <person name="LaButti K."/>
            <person name="Larrondo L.F."/>
            <person name="Lindquist E."/>
            <person name="Ling A."/>
            <person name="Lombard V."/>
            <person name="Lucas S."/>
            <person name="Lundell T."/>
            <person name="Martin R."/>
            <person name="McLaughlin D.J."/>
            <person name="Morgenstern I."/>
            <person name="Morin E."/>
            <person name="Murat C."/>
            <person name="Nagy L.G."/>
            <person name="Nolan M."/>
            <person name="Ohm R.A."/>
            <person name="Patyshakuliyeva A."/>
            <person name="Rokas A."/>
            <person name="Ruiz-Duenas F.J."/>
            <person name="Sabat G."/>
            <person name="Salamov A."/>
            <person name="Samejima M."/>
            <person name="Schmutz J."/>
            <person name="Slot J.C."/>
            <person name="St John F."/>
            <person name="Stenlid J."/>
            <person name="Sun H."/>
            <person name="Sun S."/>
            <person name="Syed K."/>
            <person name="Tsang A."/>
            <person name="Wiebenga A."/>
            <person name="Young D."/>
            <person name="Pisabarro A."/>
            <person name="Eastwood D.C."/>
            <person name="Martin F."/>
            <person name="Cullen D."/>
            <person name="Grigoriev I.V."/>
            <person name="Hibbett D.S."/>
        </authorList>
    </citation>
    <scope>NUCLEOTIDE SEQUENCE [LARGE SCALE GENOMIC DNA]</scope>
    <source>
        <strain evidence="3">TFB10046</strain>
    </source>
</reference>
<gene>
    <name evidence="2" type="ORF">AURDEDRAFT_154413</name>
</gene>
<feature type="region of interest" description="Disordered" evidence="1">
    <location>
        <begin position="446"/>
        <end position="503"/>
    </location>
</feature>
<dbReference type="KEGG" id="adl:AURDEDRAFT_154413"/>
<dbReference type="Proteomes" id="UP000006514">
    <property type="component" value="Unassembled WGS sequence"/>
</dbReference>
<evidence type="ECO:0000313" key="2">
    <source>
        <dbReference type="EMBL" id="EJD37197.1"/>
    </source>
</evidence>
<proteinExistence type="predicted"/>
<name>J0CZN9_AURST</name>
<keyword evidence="3" id="KW-1185">Reference proteome</keyword>